<keyword evidence="2" id="KW-1185">Reference proteome</keyword>
<evidence type="ECO:0000313" key="2">
    <source>
        <dbReference type="Proteomes" id="UP000659767"/>
    </source>
</evidence>
<protein>
    <submittedName>
        <fullName evidence="1">Uncharacterized protein</fullName>
    </submittedName>
</protein>
<reference evidence="2" key="1">
    <citation type="journal article" date="2019" name="Int. J. Syst. Evol. Microbiol.">
        <title>The Global Catalogue of Microorganisms (GCM) 10K type strain sequencing project: providing services to taxonomists for standard genome sequencing and annotation.</title>
        <authorList>
            <consortium name="The Broad Institute Genomics Platform"/>
            <consortium name="The Broad Institute Genome Sequencing Center for Infectious Disease"/>
            <person name="Wu L."/>
            <person name="Ma J."/>
        </authorList>
    </citation>
    <scope>NUCLEOTIDE SEQUENCE [LARGE SCALE GENOMIC DNA]</scope>
    <source>
        <strain evidence="2">JCM 4350</strain>
    </source>
</reference>
<name>A0ABQ2TCM0_STRBA</name>
<dbReference type="EMBL" id="BMSZ01000010">
    <property type="protein sequence ID" value="GGS58518.1"/>
    <property type="molecule type" value="Genomic_DNA"/>
</dbReference>
<gene>
    <name evidence="1" type="ORF">GCM10010253_36400</name>
</gene>
<comment type="caution">
    <text evidence="1">The sequence shown here is derived from an EMBL/GenBank/DDBJ whole genome shotgun (WGS) entry which is preliminary data.</text>
</comment>
<proteinExistence type="predicted"/>
<sequence length="114" mass="12270">MRTDPEAPPHKVITMLLVPTSDPIDLGWVRAPDATLAVFAGVHAVRAVDPSGATLWEVRHGCWNSGCEEIHDAYDAYADRRDHRFPGSGSVGFSADGSLVRAHVRGPLPEGELS</sequence>
<evidence type="ECO:0000313" key="1">
    <source>
        <dbReference type="EMBL" id="GGS58518.1"/>
    </source>
</evidence>
<accession>A0ABQ2TCM0</accession>
<dbReference type="Proteomes" id="UP000659767">
    <property type="component" value="Unassembled WGS sequence"/>
</dbReference>
<organism evidence="1 2">
    <name type="scientific">Streptomyces badius</name>
    <dbReference type="NCBI Taxonomy" id="1941"/>
    <lineage>
        <taxon>Bacteria</taxon>
        <taxon>Bacillati</taxon>
        <taxon>Actinomycetota</taxon>
        <taxon>Actinomycetes</taxon>
        <taxon>Kitasatosporales</taxon>
        <taxon>Streptomycetaceae</taxon>
        <taxon>Streptomyces</taxon>
    </lineage>
</organism>